<protein>
    <submittedName>
        <fullName evidence="2">Uncharacterized protein</fullName>
    </submittedName>
</protein>
<feature type="region of interest" description="Disordered" evidence="1">
    <location>
        <begin position="1"/>
        <end position="28"/>
    </location>
</feature>
<feature type="region of interest" description="Disordered" evidence="1">
    <location>
        <begin position="63"/>
        <end position="82"/>
    </location>
</feature>
<evidence type="ECO:0000313" key="3">
    <source>
        <dbReference type="Proteomes" id="UP000489600"/>
    </source>
</evidence>
<accession>A0A565BUV7</accession>
<dbReference type="AlphaFoldDB" id="A0A565BUV7"/>
<dbReference type="Proteomes" id="UP000489600">
    <property type="component" value="Unassembled WGS sequence"/>
</dbReference>
<name>A0A565BUV7_9BRAS</name>
<reference evidence="2" key="1">
    <citation type="submission" date="2019-07" db="EMBL/GenBank/DDBJ databases">
        <authorList>
            <person name="Dittberner H."/>
        </authorList>
    </citation>
    <scope>NUCLEOTIDE SEQUENCE [LARGE SCALE GENOMIC DNA]</scope>
</reference>
<evidence type="ECO:0000313" key="2">
    <source>
        <dbReference type="EMBL" id="VVB05184.1"/>
    </source>
</evidence>
<organism evidence="2 3">
    <name type="scientific">Arabis nemorensis</name>
    <dbReference type="NCBI Taxonomy" id="586526"/>
    <lineage>
        <taxon>Eukaryota</taxon>
        <taxon>Viridiplantae</taxon>
        <taxon>Streptophyta</taxon>
        <taxon>Embryophyta</taxon>
        <taxon>Tracheophyta</taxon>
        <taxon>Spermatophyta</taxon>
        <taxon>Magnoliopsida</taxon>
        <taxon>eudicotyledons</taxon>
        <taxon>Gunneridae</taxon>
        <taxon>Pentapetalae</taxon>
        <taxon>rosids</taxon>
        <taxon>malvids</taxon>
        <taxon>Brassicales</taxon>
        <taxon>Brassicaceae</taxon>
        <taxon>Arabideae</taxon>
        <taxon>Arabis</taxon>
    </lineage>
</organism>
<evidence type="ECO:0000256" key="1">
    <source>
        <dbReference type="SAM" id="MobiDB-lite"/>
    </source>
</evidence>
<gene>
    <name evidence="2" type="ORF">ANE_LOCUS15628</name>
</gene>
<dbReference type="EMBL" id="CABITT030000005">
    <property type="protein sequence ID" value="VVB05184.1"/>
    <property type="molecule type" value="Genomic_DNA"/>
</dbReference>
<proteinExistence type="predicted"/>
<sequence>MAKDLSTPLSPITEVSPSQEVSRSVSDVDSPTASVLSRLLSVMDHMNQKLDAVVSLSEHIGSSRSASVSDRRPDKAPMFTPPGPPLRRHYLFHRPDPICSCFPHNRTTLVLPSTFLCHNDNSRFTDWSFRSPTVLMSKTRSIESSSFLMLGLTQSGRKCQRFVVASPAAPSNGTFGRKISTHSAAGLISNAVC</sequence>
<comment type="caution">
    <text evidence="2">The sequence shown here is derived from an EMBL/GenBank/DDBJ whole genome shotgun (WGS) entry which is preliminary data.</text>
</comment>
<feature type="compositionally biased region" description="Polar residues" evidence="1">
    <location>
        <begin position="7"/>
        <end position="28"/>
    </location>
</feature>
<keyword evidence="3" id="KW-1185">Reference proteome</keyword>